<proteinExistence type="predicted"/>
<keyword evidence="3 5" id="KW-1133">Transmembrane helix</keyword>
<feature type="transmembrane region" description="Helical" evidence="5">
    <location>
        <begin position="492"/>
        <end position="513"/>
    </location>
</feature>
<dbReference type="PANTHER" id="PTHR37422">
    <property type="entry name" value="TEICHURONIC ACID BIOSYNTHESIS PROTEIN TUAE"/>
    <property type="match status" value="1"/>
</dbReference>
<keyword evidence="4 5" id="KW-0472">Membrane</keyword>
<feature type="transmembrane region" description="Helical" evidence="5">
    <location>
        <begin position="164"/>
        <end position="184"/>
    </location>
</feature>
<keyword evidence="8" id="KW-1185">Reference proteome</keyword>
<evidence type="ECO:0000313" key="7">
    <source>
        <dbReference type="EMBL" id="QSO47537.1"/>
    </source>
</evidence>
<feature type="transmembrane region" description="Helical" evidence="5">
    <location>
        <begin position="268"/>
        <end position="287"/>
    </location>
</feature>
<dbReference type="InterPro" id="IPR007016">
    <property type="entry name" value="O-antigen_ligase-rel_domated"/>
</dbReference>
<evidence type="ECO:0000256" key="2">
    <source>
        <dbReference type="ARBA" id="ARBA00022692"/>
    </source>
</evidence>
<reference evidence="7 8" key="1">
    <citation type="submission" date="2021-02" db="EMBL/GenBank/DDBJ databases">
        <title>Alicyclobacillus curvatus sp. nov. and Alicyclobacillus mengziensis sp. nov., two acidophilic bacteria isolated from acid mine drainage.</title>
        <authorList>
            <person name="Huang Y."/>
        </authorList>
    </citation>
    <scope>NUCLEOTIDE SEQUENCE [LARGE SCALE GENOMIC DNA]</scope>
    <source>
        <strain evidence="7 8">S30H14</strain>
    </source>
</reference>
<keyword evidence="7" id="KW-0436">Ligase</keyword>
<dbReference type="KEGG" id="afx:JZ786_00240"/>
<feature type="transmembrane region" description="Helical" evidence="5">
    <location>
        <begin position="393"/>
        <end position="415"/>
    </location>
</feature>
<evidence type="ECO:0000256" key="5">
    <source>
        <dbReference type="SAM" id="Phobius"/>
    </source>
</evidence>
<evidence type="ECO:0000313" key="8">
    <source>
        <dbReference type="Proteomes" id="UP000663505"/>
    </source>
</evidence>
<gene>
    <name evidence="7" type="ORF">JZ786_00240</name>
</gene>
<feature type="transmembrane region" description="Helical" evidence="5">
    <location>
        <begin position="12"/>
        <end position="34"/>
    </location>
</feature>
<protein>
    <submittedName>
        <fullName evidence="7">O-antigen ligase family protein</fullName>
    </submittedName>
</protein>
<organism evidence="7 8">
    <name type="scientific">Alicyclobacillus mengziensis</name>
    <dbReference type="NCBI Taxonomy" id="2931921"/>
    <lineage>
        <taxon>Bacteria</taxon>
        <taxon>Bacillati</taxon>
        <taxon>Bacillota</taxon>
        <taxon>Bacilli</taxon>
        <taxon>Bacillales</taxon>
        <taxon>Alicyclobacillaceae</taxon>
        <taxon>Alicyclobacillus</taxon>
    </lineage>
</organism>
<evidence type="ECO:0000256" key="4">
    <source>
        <dbReference type="ARBA" id="ARBA00023136"/>
    </source>
</evidence>
<feature type="transmembrane region" description="Helical" evidence="5">
    <location>
        <begin position="299"/>
        <end position="318"/>
    </location>
</feature>
<evidence type="ECO:0000259" key="6">
    <source>
        <dbReference type="Pfam" id="PF04932"/>
    </source>
</evidence>
<sequence length="765" mass="84976">MKRLALTSDKIFGFTYILLFTILMAIALLHRGLFFAPEKVTASTIVVAGALITGIIVTFYRPLRKHYRVPWFLWLMFGYTAYAWLTTLWAANAEYAVQGALIDTAAVGLAAFVPLLTRTWRTWLLSIIAFFGPALYLFAMGAALKYYHYTNAIQTGFMDSVFQYHNTFGAFSLAAALIGALLAVRTSNVYLRAWYLLNGALSIVGVVVSYSRWVWILTAVMIVLSFVSLVSIKRTRDGFYALVFTVLPALAASPFALTAMRHASKKEFGVVLVIALVGAVIGTLVLLGVSKIKKKWQEVVIPSLFTVFVLVVAVVLVHKEASKFSSVSKRIGSITLSSWSMRQRFWFYGAAMHMWEHNPIFGAGAGAWNAKFQAYQQFPYWSTMTHSVVMSQLVSFGLIGLILWLGFLAFAFRSTGKIVRNRSEDSLLSLTAILALLAILIHSVFDFDMNFATVVFVVFVLVAVAATPSLLPVYETSSAARSIEGNLTKKAWWLLLPGVASLGLVYVGGTLGVSEIQLQAANGITNTDAKIAKLQSAQRYAPYTVQPHLQLAELYYNNYLQSRALSDQEDAWQETQWASRRGIWDPSVLETTGVIAYNLGHVSEAYHWTQRSYQDGKLTTKYSETFLGVALWSGVGEASKNPTDAKSVFQSVVNTYQEVQANENRLQHLPKEVQQEWQLTTDAPMTVYMATAEYALGNFQQSLNALKSLPKANQNPNTTSLTQMVRLLDKANMNHQPTINLVSQLPNRTPQMLNEFEALASIHNG</sequence>
<dbReference type="GO" id="GO:0016020">
    <property type="term" value="C:membrane"/>
    <property type="evidence" value="ECO:0007669"/>
    <property type="project" value="UniProtKB-SubCell"/>
</dbReference>
<feature type="transmembrane region" description="Helical" evidence="5">
    <location>
        <begin position="239"/>
        <end position="256"/>
    </location>
</feature>
<comment type="subcellular location">
    <subcellularLocation>
        <location evidence="1">Membrane</location>
        <topology evidence="1">Multi-pass membrane protein</topology>
    </subcellularLocation>
</comment>
<dbReference type="InterPro" id="IPR051533">
    <property type="entry name" value="WaaL-like"/>
</dbReference>
<feature type="transmembrane region" description="Helical" evidence="5">
    <location>
        <begin position="97"/>
        <end position="116"/>
    </location>
</feature>
<dbReference type="Proteomes" id="UP000663505">
    <property type="component" value="Chromosome"/>
</dbReference>
<dbReference type="RefSeq" id="WP_206656881.1">
    <property type="nucleotide sequence ID" value="NZ_CP071182.1"/>
</dbReference>
<feature type="transmembrane region" description="Helical" evidence="5">
    <location>
        <begin position="213"/>
        <end position="232"/>
    </location>
</feature>
<feature type="transmembrane region" description="Helical" evidence="5">
    <location>
        <begin position="427"/>
        <end position="445"/>
    </location>
</feature>
<dbReference type="PANTHER" id="PTHR37422:SF13">
    <property type="entry name" value="LIPOPOLYSACCHARIDE BIOSYNTHESIS PROTEIN PA4999-RELATED"/>
    <property type="match status" value="1"/>
</dbReference>
<feature type="transmembrane region" description="Helical" evidence="5">
    <location>
        <begin position="189"/>
        <end position="207"/>
    </location>
</feature>
<dbReference type="Pfam" id="PF04932">
    <property type="entry name" value="Wzy_C"/>
    <property type="match status" value="1"/>
</dbReference>
<feature type="transmembrane region" description="Helical" evidence="5">
    <location>
        <begin position="72"/>
        <end position="91"/>
    </location>
</feature>
<dbReference type="AlphaFoldDB" id="A0A9X7Z6M4"/>
<feature type="domain" description="O-antigen ligase-related" evidence="6">
    <location>
        <begin position="277"/>
        <end position="405"/>
    </location>
</feature>
<feature type="transmembrane region" description="Helical" evidence="5">
    <location>
        <begin position="123"/>
        <end position="144"/>
    </location>
</feature>
<feature type="transmembrane region" description="Helical" evidence="5">
    <location>
        <begin position="451"/>
        <end position="471"/>
    </location>
</feature>
<evidence type="ECO:0000256" key="1">
    <source>
        <dbReference type="ARBA" id="ARBA00004141"/>
    </source>
</evidence>
<evidence type="ECO:0000256" key="3">
    <source>
        <dbReference type="ARBA" id="ARBA00022989"/>
    </source>
</evidence>
<feature type="transmembrane region" description="Helical" evidence="5">
    <location>
        <begin position="40"/>
        <end position="60"/>
    </location>
</feature>
<accession>A0A9X7Z6M4</accession>
<dbReference type="EMBL" id="CP071182">
    <property type="protein sequence ID" value="QSO47537.1"/>
    <property type="molecule type" value="Genomic_DNA"/>
</dbReference>
<dbReference type="GO" id="GO:0016874">
    <property type="term" value="F:ligase activity"/>
    <property type="evidence" value="ECO:0007669"/>
    <property type="project" value="UniProtKB-KW"/>
</dbReference>
<name>A0A9X7Z6M4_9BACL</name>
<keyword evidence="2 5" id="KW-0812">Transmembrane</keyword>